<dbReference type="SUPFAM" id="SSF63829">
    <property type="entry name" value="Calcium-dependent phosphotriesterase"/>
    <property type="match status" value="1"/>
</dbReference>
<evidence type="ECO:0000313" key="6">
    <source>
        <dbReference type="Proteomes" id="UP000630528"/>
    </source>
</evidence>
<feature type="domain" description="SMP-30/Gluconolactonase/LRE-like region" evidence="4">
    <location>
        <begin position="13"/>
        <end position="256"/>
    </location>
</feature>
<dbReference type="PANTHER" id="PTHR10907:SF47">
    <property type="entry name" value="REGUCALCIN"/>
    <property type="match status" value="1"/>
</dbReference>
<dbReference type="PANTHER" id="PTHR10907">
    <property type="entry name" value="REGUCALCIN"/>
    <property type="match status" value="1"/>
</dbReference>
<dbReference type="GO" id="GO:0005509">
    <property type="term" value="F:calcium ion binding"/>
    <property type="evidence" value="ECO:0007669"/>
    <property type="project" value="TreeGrafter"/>
</dbReference>
<feature type="binding site" evidence="3">
    <location>
        <position position="15"/>
    </location>
    <ligand>
        <name>a divalent metal cation</name>
        <dbReference type="ChEBI" id="CHEBI:60240"/>
    </ligand>
</feature>
<comment type="cofactor">
    <cofactor evidence="3">
        <name>Zn(2+)</name>
        <dbReference type="ChEBI" id="CHEBI:29105"/>
    </cofactor>
    <text evidence="3">Binds 1 divalent metal cation per subunit.</text>
</comment>
<comment type="similarity">
    <text evidence="1">Belongs to the SMP-30/CGR1 family.</text>
</comment>
<keyword evidence="3" id="KW-0479">Metal-binding</keyword>
<dbReference type="GO" id="GO:0019853">
    <property type="term" value="P:L-ascorbic acid biosynthetic process"/>
    <property type="evidence" value="ECO:0007669"/>
    <property type="project" value="TreeGrafter"/>
</dbReference>
<dbReference type="AlphaFoldDB" id="A0A934WNW8"/>
<evidence type="ECO:0000256" key="1">
    <source>
        <dbReference type="ARBA" id="ARBA00008853"/>
    </source>
</evidence>
<keyword evidence="6" id="KW-1185">Reference proteome</keyword>
<dbReference type="Proteomes" id="UP000630528">
    <property type="component" value="Unassembled WGS sequence"/>
</dbReference>
<protein>
    <submittedName>
        <fullName evidence="5">SMP-30/gluconolactonase/LRE family protein</fullName>
    </submittedName>
</protein>
<feature type="binding site" evidence="3">
    <location>
        <position position="148"/>
    </location>
    <ligand>
        <name>a divalent metal cation</name>
        <dbReference type="ChEBI" id="CHEBI:60240"/>
    </ligand>
</feature>
<evidence type="ECO:0000256" key="2">
    <source>
        <dbReference type="PIRSR" id="PIRSR605511-1"/>
    </source>
</evidence>
<dbReference type="GO" id="GO:0004341">
    <property type="term" value="F:gluconolactonase activity"/>
    <property type="evidence" value="ECO:0007669"/>
    <property type="project" value="TreeGrafter"/>
</dbReference>
<evidence type="ECO:0000256" key="3">
    <source>
        <dbReference type="PIRSR" id="PIRSR605511-2"/>
    </source>
</evidence>
<dbReference type="InterPro" id="IPR013658">
    <property type="entry name" value="SGL"/>
</dbReference>
<reference evidence="5" key="2">
    <citation type="submission" date="2021-01" db="EMBL/GenBank/DDBJ databases">
        <authorList>
            <person name="Kang M."/>
        </authorList>
    </citation>
    <scope>NUCLEOTIDE SEQUENCE</scope>
    <source>
        <strain evidence="5">KACC 17527</strain>
    </source>
</reference>
<feature type="binding site" evidence="3">
    <location>
        <position position="102"/>
    </location>
    <ligand>
        <name>substrate</name>
    </ligand>
</feature>
<dbReference type="InterPro" id="IPR011042">
    <property type="entry name" value="6-blade_b-propeller_TolB-like"/>
</dbReference>
<gene>
    <name evidence="5" type="ORF">JJB11_17930</name>
</gene>
<feature type="binding site" evidence="3">
    <location>
        <position position="197"/>
    </location>
    <ligand>
        <name>a divalent metal cation</name>
        <dbReference type="ChEBI" id="CHEBI:60240"/>
    </ligand>
</feature>
<feature type="binding site" evidence="3">
    <location>
        <position position="100"/>
    </location>
    <ligand>
        <name>substrate</name>
    </ligand>
</feature>
<accession>A0A934WNW8</accession>
<dbReference type="RefSeq" id="WP_201174493.1">
    <property type="nucleotide sequence ID" value="NZ_JAEPWM010000008.1"/>
</dbReference>
<dbReference type="InterPro" id="IPR005511">
    <property type="entry name" value="SMP-30"/>
</dbReference>
<evidence type="ECO:0000259" key="4">
    <source>
        <dbReference type="Pfam" id="PF08450"/>
    </source>
</evidence>
<sequence>MSARLVVDAQARLGECALWCERTGSLWWTDIEACTLGRWHAADRGVQHWTLPRRVGSFALCAHDARLLVALADGIALFDPATGQVTDFRPLDLPQQRGIRINDGRCDREGRFVFGLFNTAGARVGPFYRVDAGLRIERLPLPLATVANSIAFSPDGRTLYFADSPTRTIHRVDYRRDGSIGTPSVFVRVPASEGYPDGATVDAEGGLWSAQWDGSCIVRYDADGNESARIALPVSRPTCPAFGGPLLRDLVLTSARIGLDAAQLVREPQAGGIFACEPGWTGLPEPRFVLAR</sequence>
<comment type="caution">
    <text evidence="5">The sequence shown here is derived from an EMBL/GenBank/DDBJ whole genome shotgun (WGS) entry which is preliminary data.</text>
</comment>
<dbReference type="EMBL" id="JAEPWM010000008">
    <property type="protein sequence ID" value="MBK6007983.1"/>
    <property type="molecule type" value="Genomic_DNA"/>
</dbReference>
<dbReference type="Pfam" id="PF08450">
    <property type="entry name" value="SGL"/>
    <property type="match status" value="1"/>
</dbReference>
<evidence type="ECO:0000313" key="5">
    <source>
        <dbReference type="EMBL" id="MBK6007983.1"/>
    </source>
</evidence>
<dbReference type="PRINTS" id="PR01790">
    <property type="entry name" value="SMP30FAMILY"/>
</dbReference>
<organism evidence="5 6">
    <name type="scientific">Ramlibacter ginsenosidimutans</name>
    <dbReference type="NCBI Taxonomy" id="502333"/>
    <lineage>
        <taxon>Bacteria</taxon>
        <taxon>Pseudomonadati</taxon>
        <taxon>Pseudomonadota</taxon>
        <taxon>Betaproteobacteria</taxon>
        <taxon>Burkholderiales</taxon>
        <taxon>Comamonadaceae</taxon>
        <taxon>Ramlibacter</taxon>
    </lineage>
</organism>
<name>A0A934WNW8_9BURK</name>
<proteinExistence type="inferred from homology"/>
<reference evidence="5" key="1">
    <citation type="journal article" date="2012" name="J. Microbiol. Biotechnol.">
        <title>Ramlibacter ginsenosidimutans sp. nov., with ginsenoside-converting activity.</title>
        <authorList>
            <person name="Wang L."/>
            <person name="An D.S."/>
            <person name="Kim S.G."/>
            <person name="Jin F.X."/>
            <person name="Kim S.C."/>
            <person name="Lee S.T."/>
            <person name="Im W.T."/>
        </authorList>
    </citation>
    <scope>NUCLEOTIDE SEQUENCE</scope>
    <source>
        <strain evidence="5">KACC 17527</strain>
    </source>
</reference>
<feature type="active site" description="Proton donor/acceptor" evidence="2">
    <location>
        <position position="197"/>
    </location>
</feature>
<dbReference type="Gene3D" id="2.120.10.30">
    <property type="entry name" value="TolB, C-terminal domain"/>
    <property type="match status" value="1"/>
</dbReference>
<keyword evidence="3" id="KW-0862">Zinc</keyword>